<evidence type="ECO:0000313" key="3">
    <source>
        <dbReference type="Proteomes" id="UP000008534"/>
    </source>
</evidence>
<protein>
    <submittedName>
        <fullName evidence="2">Uncharacterized protein</fullName>
    </submittedName>
</protein>
<keyword evidence="1" id="KW-1133">Transmembrane helix</keyword>
<sequence>MLVLNFLLVVLALALGFLNSCVFVCFIFLKSYFYLILVFLACCASYSFCLSFGFGVLNAQGFGF</sequence>
<dbReference type="KEGG" id="hen:HPSNT_05700"/>
<proteinExistence type="predicted"/>
<evidence type="ECO:0000256" key="1">
    <source>
        <dbReference type="SAM" id="Phobius"/>
    </source>
</evidence>
<name>G2MET3_HELPX</name>
<accession>G2MET3</accession>
<evidence type="ECO:0000313" key="2">
    <source>
        <dbReference type="EMBL" id="AEN17273.1"/>
    </source>
</evidence>
<dbReference type="AlphaFoldDB" id="G2MET3"/>
<keyword evidence="1" id="KW-0812">Transmembrane</keyword>
<feature type="transmembrane region" description="Helical" evidence="1">
    <location>
        <begin position="36"/>
        <end position="57"/>
    </location>
</feature>
<gene>
    <name evidence="2" type="ORF">HPSNT_05700</name>
</gene>
<dbReference type="EMBL" id="CP002983">
    <property type="protein sequence ID" value="AEN17273.1"/>
    <property type="molecule type" value="Genomic_DNA"/>
</dbReference>
<feature type="transmembrane region" description="Helical" evidence="1">
    <location>
        <begin position="6"/>
        <end position="29"/>
    </location>
</feature>
<reference evidence="2 3" key="1">
    <citation type="submission" date="2011-08" db="EMBL/GenBank/DDBJ databases">
        <authorList>
            <person name="Kersulyte D."/>
            <person name="Choudhury A."/>
            <person name="Mukhopadhyay A.K."/>
            <person name="Nair G.B."/>
            <person name="Berg D.E."/>
        </authorList>
    </citation>
    <scope>NUCLEOTIDE SEQUENCE [LARGE SCALE GENOMIC DNA]</scope>
    <source>
        <strain evidence="3">SNT49</strain>
    </source>
</reference>
<organism evidence="2 3">
    <name type="scientific">Helicobacter pylori SNT49</name>
    <dbReference type="NCBI Taxonomy" id="1055530"/>
    <lineage>
        <taxon>Bacteria</taxon>
        <taxon>Pseudomonadati</taxon>
        <taxon>Campylobacterota</taxon>
        <taxon>Epsilonproteobacteria</taxon>
        <taxon>Campylobacterales</taxon>
        <taxon>Helicobacteraceae</taxon>
        <taxon>Helicobacter</taxon>
    </lineage>
</organism>
<dbReference type="Proteomes" id="UP000008534">
    <property type="component" value="Chromosome"/>
</dbReference>
<dbReference type="HOGENOM" id="CLU_2861627_0_0_7"/>
<keyword evidence="1" id="KW-0472">Membrane</keyword>